<name>A0A5D9CEA0_9SPHN</name>
<dbReference type="AlphaFoldDB" id="A0A5D9CEA0"/>
<dbReference type="InterPro" id="IPR038765">
    <property type="entry name" value="Papain-like_cys_pep_sf"/>
</dbReference>
<gene>
    <name evidence="1" type="ORF">FYJ91_03860</name>
</gene>
<organism evidence="1 2">
    <name type="scientific">Sphingomonas montanisoli</name>
    <dbReference type="NCBI Taxonomy" id="2606412"/>
    <lineage>
        <taxon>Bacteria</taxon>
        <taxon>Pseudomonadati</taxon>
        <taxon>Pseudomonadota</taxon>
        <taxon>Alphaproteobacteria</taxon>
        <taxon>Sphingomonadales</taxon>
        <taxon>Sphingomonadaceae</taxon>
        <taxon>Sphingomonas</taxon>
    </lineage>
</organism>
<proteinExistence type="predicted"/>
<dbReference type="Gene3D" id="3.90.1720.10">
    <property type="entry name" value="endopeptidase domain like (from Nostoc punctiforme)"/>
    <property type="match status" value="1"/>
</dbReference>
<dbReference type="Proteomes" id="UP000322077">
    <property type="component" value="Unassembled WGS sequence"/>
</dbReference>
<accession>A0A5D9CEA0</accession>
<comment type="caution">
    <text evidence="1">The sequence shown here is derived from an EMBL/GenBank/DDBJ whole genome shotgun (WGS) entry which is preliminary data.</text>
</comment>
<keyword evidence="2" id="KW-1185">Reference proteome</keyword>
<evidence type="ECO:0000313" key="2">
    <source>
        <dbReference type="Proteomes" id="UP000322077"/>
    </source>
</evidence>
<reference evidence="1 2" key="1">
    <citation type="submission" date="2019-08" db="EMBL/GenBank/DDBJ databases">
        <authorList>
            <person name="Wang G."/>
            <person name="Xu Z."/>
        </authorList>
    </citation>
    <scope>NUCLEOTIDE SEQUENCE [LARGE SCALE GENOMIC DNA]</scope>
    <source>
        <strain evidence="1 2">ZX</strain>
    </source>
</reference>
<dbReference type="EMBL" id="VTOU01000001">
    <property type="protein sequence ID" value="TZG29667.1"/>
    <property type="molecule type" value="Genomic_DNA"/>
</dbReference>
<dbReference type="SUPFAM" id="SSF54001">
    <property type="entry name" value="Cysteine proteinases"/>
    <property type="match status" value="1"/>
</dbReference>
<sequence length="142" mass="14520">MQPDDVVARARGCVGAPFRAQGRSVEHGLDCVGLALIAFGIEGQRPRYALRGGEVSAVMAMIADAGLVAVAVGGAAAGDLMLHRAGAQHLHLTIATGDGYVHACGRIGRVVEVRGEAPWVVVGRWRSPEKSSPGGGGGSLQD</sequence>
<evidence type="ECO:0000313" key="1">
    <source>
        <dbReference type="EMBL" id="TZG29667.1"/>
    </source>
</evidence>
<protein>
    <submittedName>
        <fullName evidence="1">Peptidoglycan endopeptidase</fullName>
    </submittedName>
</protein>